<proteinExistence type="predicted"/>
<accession>A0A0A9C1W5</accession>
<name>A0A0A9C1W5_ARUDO</name>
<evidence type="ECO:0000313" key="1">
    <source>
        <dbReference type="EMBL" id="JAD68453.1"/>
    </source>
</evidence>
<reference evidence="1" key="1">
    <citation type="submission" date="2014-09" db="EMBL/GenBank/DDBJ databases">
        <authorList>
            <person name="Magalhaes I.L.F."/>
            <person name="Oliveira U."/>
            <person name="Santos F.R."/>
            <person name="Vidigal T.H.D.A."/>
            <person name="Brescovit A.D."/>
            <person name="Santos A.J."/>
        </authorList>
    </citation>
    <scope>NUCLEOTIDE SEQUENCE</scope>
    <source>
        <tissue evidence="1">Shoot tissue taken approximately 20 cm above the soil surface</tissue>
    </source>
</reference>
<reference evidence="1" key="2">
    <citation type="journal article" date="2015" name="Data Brief">
        <title>Shoot transcriptome of the giant reed, Arundo donax.</title>
        <authorList>
            <person name="Barrero R.A."/>
            <person name="Guerrero F.D."/>
            <person name="Moolhuijzen P."/>
            <person name="Goolsby J.A."/>
            <person name="Tidwell J."/>
            <person name="Bellgard S.E."/>
            <person name="Bellgard M.I."/>
        </authorList>
    </citation>
    <scope>NUCLEOTIDE SEQUENCE</scope>
    <source>
        <tissue evidence="1">Shoot tissue taken approximately 20 cm above the soil surface</tissue>
    </source>
</reference>
<organism evidence="1">
    <name type="scientific">Arundo donax</name>
    <name type="common">Giant reed</name>
    <name type="synonym">Donax arundinaceus</name>
    <dbReference type="NCBI Taxonomy" id="35708"/>
    <lineage>
        <taxon>Eukaryota</taxon>
        <taxon>Viridiplantae</taxon>
        <taxon>Streptophyta</taxon>
        <taxon>Embryophyta</taxon>
        <taxon>Tracheophyta</taxon>
        <taxon>Spermatophyta</taxon>
        <taxon>Magnoliopsida</taxon>
        <taxon>Liliopsida</taxon>
        <taxon>Poales</taxon>
        <taxon>Poaceae</taxon>
        <taxon>PACMAD clade</taxon>
        <taxon>Arundinoideae</taxon>
        <taxon>Arundineae</taxon>
        <taxon>Arundo</taxon>
    </lineage>
</organism>
<protein>
    <submittedName>
        <fullName evidence="1">Uncharacterized protein</fullName>
    </submittedName>
</protein>
<sequence>MSFVNYRSPPIIQTK</sequence>
<dbReference type="EMBL" id="GBRH01229442">
    <property type="protein sequence ID" value="JAD68453.1"/>
    <property type="molecule type" value="Transcribed_RNA"/>
</dbReference>